<feature type="region of interest" description="Disordered" evidence="11">
    <location>
        <begin position="201"/>
        <end position="257"/>
    </location>
</feature>
<accession>A0A165ECF0</accession>
<dbReference type="GO" id="GO:0015031">
    <property type="term" value="P:protein transport"/>
    <property type="evidence" value="ECO:0007669"/>
    <property type="project" value="UniProtKB-KW"/>
</dbReference>
<evidence type="ECO:0000313" key="13">
    <source>
        <dbReference type="Proteomes" id="UP000077266"/>
    </source>
</evidence>
<dbReference type="InParanoid" id="A0A165ECF0"/>
<evidence type="ECO:0000313" key="12">
    <source>
        <dbReference type="EMBL" id="KZV86591.1"/>
    </source>
</evidence>
<keyword evidence="7" id="KW-0906">Nuclear pore complex</keyword>
<keyword evidence="6" id="KW-0811">Translocation</keyword>
<reference evidence="12 13" key="1">
    <citation type="journal article" date="2016" name="Mol. Biol. Evol.">
        <title>Comparative Genomics of Early-Diverging Mushroom-Forming Fungi Provides Insights into the Origins of Lignocellulose Decay Capabilities.</title>
        <authorList>
            <person name="Nagy L.G."/>
            <person name="Riley R."/>
            <person name="Tritt A."/>
            <person name="Adam C."/>
            <person name="Daum C."/>
            <person name="Floudas D."/>
            <person name="Sun H."/>
            <person name="Yadav J.S."/>
            <person name="Pangilinan J."/>
            <person name="Larsson K.H."/>
            <person name="Matsuura K."/>
            <person name="Barry K."/>
            <person name="Labutti K."/>
            <person name="Kuo R."/>
            <person name="Ohm R.A."/>
            <person name="Bhattacharya S.S."/>
            <person name="Shirouzu T."/>
            <person name="Yoshinaga Y."/>
            <person name="Martin F.M."/>
            <person name="Grigoriev I.V."/>
            <person name="Hibbett D.S."/>
        </authorList>
    </citation>
    <scope>NUCLEOTIDE SEQUENCE [LARGE SCALE GENOMIC DNA]</scope>
    <source>
        <strain evidence="12 13">HHB12029</strain>
    </source>
</reference>
<feature type="compositionally biased region" description="Basic and acidic residues" evidence="11">
    <location>
        <begin position="232"/>
        <end position="247"/>
    </location>
</feature>
<dbReference type="InterPro" id="IPR012476">
    <property type="entry name" value="GLE1"/>
</dbReference>
<evidence type="ECO:0000256" key="10">
    <source>
        <dbReference type="ARBA" id="ARBA00029983"/>
    </source>
</evidence>
<dbReference type="Pfam" id="PF07817">
    <property type="entry name" value="GLE1"/>
    <property type="match status" value="1"/>
</dbReference>
<dbReference type="Proteomes" id="UP000077266">
    <property type="component" value="Unassembled WGS sequence"/>
</dbReference>
<dbReference type="PANTHER" id="PTHR12960">
    <property type="entry name" value="GLE-1-RELATED"/>
    <property type="match status" value="1"/>
</dbReference>
<dbReference type="EMBL" id="KV426151">
    <property type="protein sequence ID" value="KZV86591.1"/>
    <property type="molecule type" value="Genomic_DNA"/>
</dbReference>
<organism evidence="12 13">
    <name type="scientific">Exidia glandulosa HHB12029</name>
    <dbReference type="NCBI Taxonomy" id="1314781"/>
    <lineage>
        <taxon>Eukaryota</taxon>
        <taxon>Fungi</taxon>
        <taxon>Dikarya</taxon>
        <taxon>Basidiomycota</taxon>
        <taxon>Agaricomycotina</taxon>
        <taxon>Agaricomycetes</taxon>
        <taxon>Auriculariales</taxon>
        <taxon>Exidiaceae</taxon>
        <taxon>Exidia</taxon>
    </lineage>
</organism>
<feature type="compositionally biased region" description="Basic and acidic residues" evidence="11">
    <location>
        <begin position="201"/>
        <end position="221"/>
    </location>
</feature>
<protein>
    <recommendedName>
        <fullName evidence="9">mRNA export factor GLE1</fullName>
    </recommendedName>
    <alternativeName>
        <fullName evidence="10">Nucleoporin GLE1</fullName>
    </alternativeName>
</protein>
<proteinExistence type="inferred from homology"/>
<evidence type="ECO:0000256" key="3">
    <source>
        <dbReference type="ARBA" id="ARBA00022448"/>
    </source>
</evidence>
<dbReference type="GO" id="GO:0005737">
    <property type="term" value="C:cytoplasm"/>
    <property type="evidence" value="ECO:0007669"/>
    <property type="project" value="TreeGrafter"/>
</dbReference>
<dbReference type="STRING" id="1314781.A0A165ECF0"/>
<evidence type="ECO:0000256" key="2">
    <source>
        <dbReference type="ARBA" id="ARBA00011056"/>
    </source>
</evidence>
<dbReference type="OrthoDB" id="420884at2759"/>
<feature type="region of interest" description="Disordered" evidence="11">
    <location>
        <begin position="1"/>
        <end position="41"/>
    </location>
</feature>
<evidence type="ECO:0000256" key="8">
    <source>
        <dbReference type="ARBA" id="ARBA00023242"/>
    </source>
</evidence>
<keyword evidence="3" id="KW-0813">Transport</keyword>
<dbReference type="GO" id="GO:0016973">
    <property type="term" value="P:poly(A)+ mRNA export from nucleus"/>
    <property type="evidence" value="ECO:0007669"/>
    <property type="project" value="InterPro"/>
</dbReference>
<keyword evidence="13" id="KW-1185">Reference proteome</keyword>
<keyword evidence="5" id="KW-0653">Protein transport</keyword>
<dbReference type="AlphaFoldDB" id="A0A165ECF0"/>
<name>A0A165ECF0_EXIGL</name>
<feature type="compositionally biased region" description="Low complexity" evidence="11">
    <location>
        <begin position="222"/>
        <end position="231"/>
    </location>
</feature>
<dbReference type="InterPro" id="IPR038506">
    <property type="entry name" value="GLE1-like_sf"/>
</dbReference>
<evidence type="ECO:0000256" key="11">
    <source>
        <dbReference type="SAM" id="MobiDB-lite"/>
    </source>
</evidence>
<dbReference type="GO" id="GO:0044614">
    <property type="term" value="C:nuclear pore cytoplasmic filaments"/>
    <property type="evidence" value="ECO:0007669"/>
    <property type="project" value="TreeGrafter"/>
</dbReference>
<evidence type="ECO:0000256" key="6">
    <source>
        <dbReference type="ARBA" id="ARBA00023010"/>
    </source>
</evidence>
<dbReference type="PANTHER" id="PTHR12960:SF0">
    <property type="entry name" value="MRNA EXPORT FACTOR GLE1"/>
    <property type="match status" value="1"/>
</dbReference>
<dbReference type="GO" id="GO:0005543">
    <property type="term" value="F:phospholipid binding"/>
    <property type="evidence" value="ECO:0007669"/>
    <property type="project" value="TreeGrafter"/>
</dbReference>
<feature type="compositionally biased region" description="Acidic residues" evidence="11">
    <location>
        <begin position="24"/>
        <end position="36"/>
    </location>
</feature>
<sequence>MRFSPNAPVRRPSNSFGLRYANDSDYEDDSDSDSDISNDSFLITKDDPLTVVQTSPTAHRSNDEIRELTDTLAAVRLRASYRDPYEEWERATKEEALRAAMQRAGTSKSANLLQEAANRLALESITKTHTVQAAEVKTLLVTLANKRRQDEERLLQQFKARDKQLWERIEAVIKQEEDKARKVWEQAEAVRQQEAKRKAEEEAKAKAEADKKKKEEEEAMARAKAQAAAQARKAENEKKRLQEEQSAKETQAAVAAQRDKLGQASAIDEWRQGRAVLQKIKGEVMPSVKLTEKWRVVYNAQRRKITAKIGQITNDEAAIQAICTFIFNAVQPQPPHEETLYQALLSALAKAILLQAETEVSASNKTAVPLARVTALLLEALPGFSDALWARFIQRAGGWAVPISPPPLSDGEDDVGRTLSPEEYRKVCGFRSNDEALGEYTSRVVGMLTLYFSILVTSSTLSNPLPPQFAFPRLWSYLSRLMCSPGILKHPVAPQAITAALEVGGSQAKRLWGRQFQKLLTVMHKTVSDKATEELVGGPNVEGRQGRTRVQLEAERLLKS</sequence>
<evidence type="ECO:0000256" key="4">
    <source>
        <dbReference type="ARBA" id="ARBA00022816"/>
    </source>
</evidence>
<evidence type="ECO:0000256" key="9">
    <source>
        <dbReference type="ARBA" id="ARBA00026227"/>
    </source>
</evidence>
<comment type="similarity">
    <text evidence="2">Belongs to the GLE1 family.</text>
</comment>
<keyword evidence="4" id="KW-0509">mRNA transport</keyword>
<evidence type="ECO:0000256" key="7">
    <source>
        <dbReference type="ARBA" id="ARBA00023132"/>
    </source>
</evidence>
<comment type="subcellular location">
    <subcellularLocation>
        <location evidence="1">Nucleus</location>
        <location evidence="1">Nuclear pore complex</location>
    </subcellularLocation>
</comment>
<dbReference type="GO" id="GO:0031369">
    <property type="term" value="F:translation initiation factor binding"/>
    <property type="evidence" value="ECO:0007669"/>
    <property type="project" value="TreeGrafter"/>
</dbReference>
<evidence type="ECO:0000256" key="5">
    <source>
        <dbReference type="ARBA" id="ARBA00022927"/>
    </source>
</evidence>
<gene>
    <name evidence="12" type="ORF">EXIGLDRAFT_840647</name>
</gene>
<evidence type="ECO:0000256" key="1">
    <source>
        <dbReference type="ARBA" id="ARBA00004567"/>
    </source>
</evidence>
<dbReference type="Gene3D" id="1.25.40.510">
    <property type="entry name" value="GLE1-like"/>
    <property type="match status" value="1"/>
</dbReference>
<dbReference type="GO" id="GO:0000822">
    <property type="term" value="F:inositol hexakisphosphate binding"/>
    <property type="evidence" value="ECO:0007669"/>
    <property type="project" value="TreeGrafter"/>
</dbReference>
<keyword evidence="8" id="KW-0539">Nucleus</keyword>